<dbReference type="Proteomes" id="UP001223144">
    <property type="component" value="Unassembled WGS sequence"/>
</dbReference>
<feature type="region of interest" description="Disordered" evidence="2">
    <location>
        <begin position="1"/>
        <end position="29"/>
    </location>
</feature>
<dbReference type="PANTHER" id="PTHR35176:SF11">
    <property type="entry name" value="PYRIDOXAMINE 5'-PHOSPHATE OXIDASE FAMILY PROTEIN"/>
    <property type="match status" value="1"/>
</dbReference>
<gene>
    <name evidence="3" type="ORF">QCN29_25415</name>
</gene>
<dbReference type="PANTHER" id="PTHR35176">
    <property type="entry name" value="HEME OXYGENASE HI_0854-RELATED"/>
    <property type="match status" value="1"/>
</dbReference>
<comment type="caution">
    <text evidence="3">The sequence shown here is derived from an EMBL/GenBank/DDBJ whole genome shotgun (WGS) entry which is preliminary data.</text>
</comment>
<dbReference type="InterPro" id="IPR052019">
    <property type="entry name" value="F420H2_bilvrd_red/Heme_oxyg"/>
</dbReference>
<organism evidence="3 4">
    <name type="scientific">Streptomyces chengmaiensis</name>
    <dbReference type="NCBI Taxonomy" id="3040919"/>
    <lineage>
        <taxon>Bacteria</taxon>
        <taxon>Bacillati</taxon>
        <taxon>Actinomycetota</taxon>
        <taxon>Actinomycetes</taxon>
        <taxon>Kitasatosporales</taxon>
        <taxon>Streptomycetaceae</taxon>
        <taxon>Streptomyces</taxon>
    </lineage>
</organism>
<dbReference type="EMBL" id="JARWBG010000036">
    <property type="protein sequence ID" value="MDH2392060.1"/>
    <property type="molecule type" value="Genomic_DNA"/>
</dbReference>
<dbReference type="GO" id="GO:0016491">
    <property type="term" value="F:oxidoreductase activity"/>
    <property type="evidence" value="ECO:0007669"/>
    <property type="project" value="UniProtKB-KW"/>
</dbReference>
<evidence type="ECO:0000256" key="1">
    <source>
        <dbReference type="ARBA" id="ARBA00023002"/>
    </source>
</evidence>
<dbReference type="EC" id="1.-.-.-" evidence="3"/>
<evidence type="ECO:0000313" key="3">
    <source>
        <dbReference type="EMBL" id="MDH2392060.1"/>
    </source>
</evidence>
<accession>A0ABT6HU08</accession>
<reference evidence="3 4" key="1">
    <citation type="submission" date="2023-04" db="EMBL/GenBank/DDBJ databases">
        <title>Streptomyces chengmaiensis sp. nov. isolated from the stem of mangrove plant in Hainan.</title>
        <authorList>
            <person name="Huang X."/>
            <person name="Zhou S."/>
            <person name="Chu X."/>
            <person name="Xie Y."/>
            <person name="Lin Y."/>
        </authorList>
    </citation>
    <scope>NUCLEOTIDE SEQUENCE [LARGE SCALE GENOMIC DNA]</scope>
    <source>
        <strain evidence="3 4">HNM0663</strain>
    </source>
</reference>
<dbReference type="NCBIfam" id="TIGR03666">
    <property type="entry name" value="Rv2061_F420"/>
    <property type="match status" value="1"/>
</dbReference>
<keyword evidence="4" id="KW-1185">Reference proteome</keyword>
<protein>
    <submittedName>
        <fullName evidence="3">PPOX class F420-dependent oxidoreductase</fullName>
        <ecNumber evidence="3">1.-.-.-</ecNumber>
    </submittedName>
</protein>
<dbReference type="RefSeq" id="WP_279931047.1">
    <property type="nucleotide sequence ID" value="NZ_JARWBG010000036.1"/>
</dbReference>
<dbReference type="Gene3D" id="2.30.110.10">
    <property type="entry name" value="Electron Transport, Fmn-binding Protein, Chain A"/>
    <property type="match status" value="1"/>
</dbReference>
<proteinExistence type="predicted"/>
<feature type="compositionally biased region" description="Gly residues" evidence="2">
    <location>
        <begin position="7"/>
        <end position="25"/>
    </location>
</feature>
<evidence type="ECO:0000313" key="4">
    <source>
        <dbReference type="Proteomes" id="UP001223144"/>
    </source>
</evidence>
<name>A0ABT6HU08_9ACTN</name>
<dbReference type="SUPFAM" id="SSF50475">
    <property type="entry name" value="FMN-binding split barrel"/>
    <property type="match status" value="1"/>
</dbReference>
<dbReference type="InterPro" id="IPR012349">
    <property type="entry name" value="Split_barrel_FMN-bd"/>
</dbReference>
<dbReference type="InterPro" id="IPR019965">
    <property type="entry name" value="PPOX_F420-dep_Rv2061_put"/>
</dbReference>
<keyword evidence="1 3" id="KW-0560">Oxidoreductase</keyword>
<sequence>MRHRDTSGGGGSSGGGRGSRGGGGSSTPALTPFVEQWAALLTSHKRDGTGVGTPVNIVVEGDHAYVRTYAKAWKAKRMRNDPDIELAPSTMRGTPTGPPIRARARLLDQGSEENAHAAKLLARKYPVTHGLLVPLAHKVKRDRTLHYEVRPLSRS</sequence>
<evidence type="ECO:0000256" key="2">
    <source>
        <dbReference type="SAM" id="MobiDB-lite"/>
    </source>
</evidence>